<evidence type="ECO:0000256" key="3">
    <source>
        <dbReference type="ARBA" id="ARBA00022670"/>
    </source>
</evidence>
<dbReference type="GO" id="GO:0005634">
    <property type="term" value="C:nucleus"/>
    <property type="evidence" value="ECO:0007669"/>
    <property type="project" value="TreeGrafter"/>
</dbReference>
<feature type="non-terminal residue" evidence="7">
    <location>
        <position position="1"/>
    </location>
</feature>
<evidence type="ECO:0000256" key="5">
    <source>
        <dbReference type="ARBA" id="ARBA00022801"/>
    </source>
</evidence>
<proteinExistence type="predicted"/>
<dbReference type="InterPro" id="IPR019400">
    <property type="entry name" value="Peptidase_C65_otubain"/>
</dbReference>
<comment type="catalytic activity">
    <reaction evidence="1">
        <text>Thiol-dependent hydrolysis of ester, thioester, amide, peptide and isopeptide bonds formed by the C-terminal Gly of ubiquitin (a 76-residue protein attached to proteins as an intracellular targeting signal).</text>
        <dbReference type="EC" id="3.4.19.12"/>
    </reaction>
</comment>
<organism evidence="7">
    <name type="scientific">Cladocopium goreaui</name>
    <dbReference type="NCBI Taxonomy" id="2562237"/>
    <lineage>
        <taxon>Eukaryota</taxon>
        <taxon>Sar</taxon>
        <taxon>Alveolata</taxon>
        <taxon>Dinophyceae</taxon>
        <taxon>Suessiales</taxon>
        <taxon>Symbiodiniaceae</taxon>
        <taxon>Cladocopium</taxon>
    </lineage>
</organism>
<evidence type="ECO:0000256" key="6">
    <source>
        <dbReference type="ARBA" id="ARBA00022807"/>
    </source>
</evidence>
<keyword evidence="10" id="KW-1185">Reference proteome</keyword>
<dbReference type="AlphaFoldDB" id="A0A9P1D4L1"/>
<dbReference type="PANTHER" id="PTHR12931:SF15">
    <property type="entry name" value="UBIQUITIN THIOESTERASE OTUBAIN-LIKE"/>
    <property type="match status" value="1"/>
</dbReference>
<evidence type="ECO:0000313" key="8">
    <source>
        <dbReference type="EMBL" id="CAL1157128.1"/>
    </source>
</evidence>
<keyword evidence="3" id="KW-0645">Protease</keyword>
<dbReference type="Proteomes" id="UP001152797">
    <property type="component" value="Unassembled WGS sequence"/>
</dbReference>
<keyword evidence="5 9" id="KW-0378">Hydrolase</keyword>
<evidence type="ECO:0000313" key="9">
    <source>
        <dbReference type="EMBL" id="CAL4791065.1"/>
    </source>
</evidence>
<dbReference type="Gene3D" id="3.30.200.60">
    <property type="entry name" value="Peptidase C65 Otubain, subdomain 1"/>
    <property type="match status" value="1"/>
</dbReference>
<dbReference type="Pfam" id="PF10275">
    <property type="entry name" value="Peptidase_C65"/>
    <property type="match status" value="1"/>
</dbReference>
<evidence type="ECO:0000256" key="2">
    <source>
        <dbReference type="ARBA" id="ARBA00012759"/>
    </source>
</evidence>
<dbReference type="EC" id="3.4.19.12" evidence="2"/>
<reference evidence="7" key="1">
    <citation type="submission" date="2022-10" db="EMBL/GenBank/DDBJ databases">
        <authorList>
            <person name="Chen Y."/>
            <person name="Dougan E. K."/>
            <person name="Chan C."/>
            <person name="Rhodes N."/>
            <person name="Thang M."/>
        </authorList>
    </citation>
    <scope>NUCLEOTIDE SEQUENCE</scope>
</reference>
<protein>
    <recommendedName>
        <fullName evidence="2">ubiquitinyl hydrolase 1</fullName>
        <ecNumber evidence="2">3.4.19.12</ecNumber>
    </recommendedName>
</protein>
<dbReference type="InterPro" id="IPR042468">
    <property type="entry name" value="Peptidase_C65_otubain_sub1"/>
</dbReference>
<dbReference type="Gene3D" id="1.20.1300.20">
    <property type="entry name" value="Peptidase C65 Otubain, subdomain 2"/>
    <property type="match status" value="1"/>
</dbReference>
<keyword evidence="6" id="KW-0788">Thiol protease</keyword>
<dbReference type="SUPFAM" id="SSF54001">
    <property type="entry name" value="Cysteine proteinases"/>
    <property type="match status" value="1"/>
</dbReference>
<dbReference type="OrthoDB" id="449484at2759"/>
<evidence type="ECO:0000256" key="4">
    <source>
        <dbReference type="ARBA" id="ARBA00022786"/>
    </source>
</evidence>
<dbReference type="InterPro" id="IPR042467">
    <property type="entry name" value="Peptidase_C65_otubain_sub2"/>
</dbReference>
<dbReference type="InterPro" id="IPR038765">
    <property type="entry name" value="Papain-like_cys_pep_sf"/>
</dbReference>
<reference evidence="8" key="2">
    <citation type="submission" date="2024-04" db="EMBL/GenBank/DDBJ databases">
        <authorList>
            <person name="Chen Y."/>
            <person name="Shah S."/>
            <person name="Dougan E. K."/>
            <person name="Thang M."/>
            <person name="Chan C."/>
        </authorList>
    </citation>
    <scope>NUCLEOTIDE SEQUENCE [LARGE SCALE GENOMIC DNA]</scope>
</reference>
<dbReference type="EMBL" id="CAMXCT030003327">
    <property type="protein sequence ID" value="CAL4791065.1"/>
    <property type="molecule type" value="Genomic_DNA"/>
</dbReference>
<comment type="caution">
    <text evidence="7">The sequence shown here is derived from an EMBL/GenBank/DDBJ whole genome shotgun (WGS) entry which is preliminary data.</text>
</comment>
<evidence type="ECO:0000313" key="10">
    <source>
        <dbReference type="Proteomes" id="UP001152797"/>
    </source>
</evidence>
<evidence type="ECO:0000313" key="7">
    <source>
        <dbReference type="EMBL" id="CAI4003753.1"/>
    </source>
</evidence>
<gene>
    <name evidence="7" type="ORF">C1SCF055_LOCUS29598</name>
</gene>
<accession>A0A9P1D4L1</accession>
<dbReference type="GO" id="GO:0004843">
    <property type="term" value="F:cysteine-type deubiquitinase activity"/>
    <property type="evidence" value="ECO:0007669"/>
    <property type="project" value="UniProtKB-EC"/>
</dbReference>
<dbReference type="CDD" id="cd22749">
    <property type="entry name" value="Otubain_C65"/>
    <property type="match status" value="1"/>
</dbReference>
<dbReference type="GO" id="GO:0071108">
    <property type="term" value="P:protein K48-linked deubiquitination"/>
    <property type="evidence" value="ECO:0007669"/>
    <property type="project" value="TreeGrafter"/>
</dbReference>
<dbReference type="GO" id="GO:0043130">
    <property type="term" value="F:ubiquitin binding"/>
    <property type="evidence" value="ECO:0007669"/>
    <property type="project" value="TreeGrafter"/>
</dbReference>
<name>A0A9P1D4L1_9DINO</name>
<sequence length="384" mass="42089">EWFFLAQALLRPGQSFSLMSGLAALIEQKLTGLHSYFGQANCFSAPGSPKHLSVSTAFGATVLAASSLETDSYEEELSTAVLKNDLTMPQVPKEDISLRTDDATVMSSAPRSRLARSDTMEASLQSSQLPNLGKFEPLSTLKDEFKFNKSFGEKVDGLIEHEYKGWRRVRGDGNCFYRAVGFGLLEQIIAAPDSKRQVAASALVCKLKNLSFEEKVEDEGHQQFVERLFRVASGHSWQDGGGDLLASFEDKSPDGIDQACIRAIRKLVAQCIIARADDCSLCGGIDFRTLCEVQGLGSPEDFCNTVVLPMGVEAESVVMNALVCALDIGLKLALLDRTEQSGLVFESYEPPGEGNSDHFTVHVQLRPGHYDLLYLECINETSRR</sequence>
<dbReference type="EMBL" id="CAMXCT010003327">
    <property type="protein sequence ID" value="CAI4003753.1"/>
    <property type="molecule type" value="Genomic_DNA"/>
</dbReference>
<dbReference type="PANTHER" id="PTHR12931">
    <property type="entry name" value="UBIQUITIN THIOLESTERASE PROTEIN OTUB"/>
    <property type="match status" value="1"/>
</dbReference>
<dbReference type="EMBL" id="CAMXCT020003327">
    <property type="protein sequence ID" value="CAL1157128.1"/>
    <property type="molecule type" value="Genomic_DNA"/>
</dbReference>
<dbReference type="GO" id="GO:0006508">
    <property type="term" value="P:proteolysis"/>
    <property type="evidence" value="ECO:0007669"/>
    <property type="project" value="UniProtKB-KW"/>
</dbReference>
<keyword evidence="4" id="KW-0833">Ubl conjugation pathway</keyword>
<feature type="non-terminal residue" evidence="7">
    <location>
        <position position="384"/>
    </location>
</feature>
<evidence type="ECO:0000256" key="1">
    <source>
        <dbReference type="ARBA" id="ARBA00000707"/>
    </source>
</evidence>